<dbReference type="KEGG" id="nli:G3M70_02470"/>
<gene>
    <name evidence="7" type="ORF">G3M70_02470</name>
</gene>
<dbReference type="GO" id="GO:0000160">
    <property type="term" value="P:phosphorelay signal transduction system"/>
    <property type="evidence" value="ECO:0007669"/>
    <property type="project" value="UniProtKB-KW"/>
</dbReference>
<dbReference type="PANTHER" id="PTHR43711">
    <property type="entry name" value="TWO-COMPONENT HISTIDINE KINASE"/>
    <property type="match status" value="1"/>
</dbReference>
<name>A0A7T0BZ97_9BACT</name>
<organism evidence="7 8">
    <name type="scientific">Candidatus Nitronauta litoralis</name>
    <dbReference type="NCBI Taxonomy" id="2705533"/>
    <lineage>
        <taxon>Bacteria</taxon>
        <taxon>Pseudomonadati</taxon>
        <taxon>Nitrospinota/Tectimicrobiota group</taxon>
        <taxon>Nitrospinota</taxon>
        <taxon>Nitrospinia</taxon>
        <taxon>Nitrospinales</taxon>
        <taxon>Nitrospinaceae</taxon>
        <taxon>Candidatus Nitronauta</taxon>
    </lineage>
</organism>
<dbReference type="PRINTS" id="PR00344">
    <property type="entry name" value="BCTRLSENSOR"/>
</dbReference>
<evidence type="ECO:0000256" key="5">
    <source>
        <dbReference type="ARBA" id="ARBA00023012"/>
    </source>
</evidence>
<dbReference type="PROSITE" id="PS50109">
    <property type="entry name" value="HIS_KIN"/>
    <property type="match status" value="1"/>
</dbReference>
<evidence type="ECO:0000256" key="1">
    <source>
        <dbReference type="ARBA" id="ARBA00000085"/>
    </source>
</evidence>
<keyword evidence="3" id="KW-0808">Transferase</keyword>
<dbReference type="InterPro" id="IPR003594">
    <property type="entry name" value="HATPase_dom"/>
</dbReference>
<dbReference type="InterPro" id="IPR004358">
    <property type="entry name" value="Sig_transdc_His_kin-like_C"/>
</dbReference>
<dbReference type="Pfam" id="PF02518">
    <property type="entry name" value="HATPase_c"/>
    <property type="match status" value="1"/>
</dbReference>
<evidence type="ECO:0000259" key="6">
    <source>
        <dbReference type="PROSITE" id="PS50109"/>
    </source>
</evidence>
<evidence type="ECO:0000256" key="3">
    <source>
        <dbReference type="ARBA" id="ARBA00022679"/>
    </source>
</evidence>
<dbReference type="AlphaFoldDB" id="A0A7T0BZ97"/>
<dbReference type="PANTHER" id="PTHR43711:SF26">
    <property type="entry name" value="SENSOR HISTIDINE KINASE RCSC"/>
    <property type="match status" value="1"/>
</dbReference>
<dbReference type="InterPro" id="IPR050736">
    <property type="entry name" value="Sensor_HK_Regulatory"/>
</dbReference>
<comment type="catalytic activity">
    <reaction evidence="1">
        <text>ATP + protein L-histidine = ADP + protein N-phospho-L-histidine.</text>
        <dbReference type="EC" id="2.7.13.3"/>
    </reaction>
</comment>
<evidence type="ECO:0000313" key="7">
    <source>
        <dbReference type="EMBL" id="QPJ63683.1"/>
    </source>
</evidence>
<proteinExistence type="predicted"/>
<dbReference type="Gene3D" id="3.30.565.10">
    <property type="entry name" value="Histidine kinase-like ATPase, C-terminal domain"/>
    <property type="match status" value="1"/>
</dbReference>
<dbReference type="EMBL" id="CP048685">
    <property type="protein sequence ID" value="QPJ63683.1"/>
    <property type="molecule type" value="Genomic_DNA"/>
</dbReference>
<keyword evidence="5" id="KW-0902">Two-component regulatory system</keyword>
<dbReference type="GO" id="GO:0004673">
    <property type="term" value="F:protein histidine kinase activity"/>
    <property type="evidence" value="ECO:0007669"/>
    <property type="project" value="UniProtKB-EC"/>
</dbReference>
<keyword evidence="4" id="KW-0418">Kinase</keyword>
<reference evidence="7 8" key="1">
    <citation type="submission" date="2020-02" db="EMBL/GenBank/DDBJ databases">
        <title>Genomic and physiological characterization of two novel Nitrospinaceae genera.</title>
        <authorList>
            <person name="Mueller A.J."/>
            <person name="Jung M.-Y."/>
            <person name="Strachan C.R."/>
            <person name="Herbold C.W."/>
            <person name="Kirkegaard R.H."/>
            <person name="Daims H."/>
        </authorList>
    </citation>
    <scope>NUCLEOTIDE SEQUENCE [LARGE SCALE GENOMIC DNA]</scope>
    <source>
        <strain evidence="7">EB</strain>
    </source>
</reference>
<evidence type="ECO:0000256" key="4">
    <source>
        <dbReference type="ARBA" id="ARBA00022777"/>
    </source>
</evidence>
<dbReference type="InterPro" id="IPR005467">
    <property type="entry name" value="His_kinase_dom"/>
</dbReference>
<evidence type="ECO:0000256" key="2">
    <source>
        <dbReference type="ARBA" id="ARBA00012438"/>
    </source>
</evidence>
<evidence type="ECO:0000313" key="8">
    <source>
        <dbReference type="Proteomes" id="UP000594688"/>
    </source>
</evidence>
<dbReference type="SUPFAM" id="SSF55874">
    <property type="entry name" value="ATPase domain of HSP90 chaperone/DNA topoisomerase II/histidine kinase"/>
    <property type="match status" value="1"/>
</dbReference>
<dbReference type="Proteomes" id="UP000594688">
    <property type="component" value="Chromosome"/>
</dbReference>
<feature type="domain" description="Histidine kinase" evidence="6">
    <location>
        <begin position="1"/>
        <end position="74"/>
    </location>
</feature>
<protein>
    <recommendedName>
        <fullName evidence="2">histidine kinase</fullName>
        <ecNumber evidence="2">2.7.13.3</ecNumber>
    </recommendedName>
</protein>
<dbReference type="InterPro" id="IPR036890">
    <property type="entry name" value="HATPase_C_sf"/>
</dbReference>
<sequence>MEIEDTEIGIQKNRIPTIFDAPGQNFDETELNREAAGLGLPTTKCLTNMLGGTIQVTSKFGKGSTFSVEFPTGEGESATS</sequence>
<dbReference type="EC" id="2.7.13.3" evidence="2"/>
<accession>A0A7T0BZ97</accession>